<evidence type="ECO:0000313" key="1">
    <source>
        <dbReference type="EMBL" id="KAI3722137.1"/>
    </source>
</evidence>
<reference evidence="1 2" key="2">
    <citation type="journal article" date="2022" name="Mol. Ecol. Resour.">
        <title>The genomes of chicory, endive, great burdock and yacon provide insights into Asteraceae paleo-polyploidization history and plant inulin production.</title>
        <authorList>
            <person name="Fan W."/>
            <person name="Wang S."/>
            <person name="Wang H."/>
            <person name="Wang A."/>
            <person name="Jiang F."/>
            <person name="Liu H."/>
            <person name="Zhao H."/>
            <person name="Xu D."/>
            <person name="Zhang Y."/>
        </authorList>
    </citation>
    <scope>NUCLEOTIDE SEQUENCE [LARGE SCALE GENOMIC DNA]</scope>
    <source>
        <strain evidence="2">cv. Punajuju</strain>
        <tissue evidence="1">Leaves</tissue>
    </source>
</reference>
<keyword evidence="2" id="KW-1185">Reference proteome</keyword>
<comment type="caution">
    <text evidence="1">The sequence shown here is derived from an EMBL/GenBank/DDBJ whole genome shotgun (WGS) entry which is preliminary data.</text>
</comment>
<evidence type="ECO:0000313" key="2">
    <source>
        <dbReference type="Proteomes" id="UP001055811"/>
    </source>
</evidence>
<gene>
    <name evidence="1" type="ORF">L2E82_33165</name>
</gene>
<reference evidence="2" key="1">
    <citation type="journal article" date="2022" name="Mol. Ecol. Resour.">
        <title>The genomes of chicory, endive, great burdock and yacon provide insights into Asteraceae palaeo-polyploidization history and plant inulin production.</title>
        <authorList>
            <person name="Fan W."/>
            <person name="Wang S."/>
            <person name="Wang H."/>
            <person name="Wang A."/>
            <person name="Jiang F."/>
            <person name="Liu H."/>
            <person name="Zhao H."/>
            <person name="Xu D."/>
            <person name="Zhang Y."/>
        </authorList>
    </citation>
    <scope>NUCLEOTIDE SEQUENCE [LARGE SCALE GENOMIC DNA]</scope>
    <source>
        <strain evidence="2">cv. Punajuju</strain>
    </source>
</reference>
<dbReference type="EMBL" id="CM042014">
    <property type="protein sequence ID" value="KAI3722137.1"/>
    <property type="molecule type" value="Genomic_DNA"/>
</dbReference>
<accession>A0ACB9BJH7</accession>
<sequence>MNFSLNPCKSPSYPLSHHLSFFAAVFAAATTNTISQLGFGLQSFVWYLNPSYTKEYRTWKDYHLCFDVILWRHMLIDSFRISYGALRPLI</sequence>
<proteinExistence type="predicted"/>
<protein>
    <submittedName>
        <fullName evidence="1">Uncharacterized protein</fullName>
    </submittedName>
</protein>
<dbReference type="Proteomes" id="UP001055811">
    <property type="component" value="Linkage Group LG06"/>
</dbReference>
<name>A0ACB9BJH7_CICIN</name>
<organism evidence="1 2">
    <name type="scientific">Cichorium intybus</name>
    <name type="common">Chicory</name>
    <dbReference type="NCBI Taxonomy" id="13427"/>
    <lineage>
        <taxon>Eukaryota</taxon>
        <taxon>Viridiplantae</taxon>
        <taxon>Streptophyta</taxon>
        <taxon>Embryophyta</taxon>
        <taxon>Tracheophyta</taxon>
        <taxon>Spermatophyta</taxon>
        <taxon>Magnoliopsida</taxon>
        <taxon>eudicotyledons</taxon>
        <taxon>Gunneridae</taxon>
        <taxon>Pentapetalae</taxon>
        <taxon>asterids</taxon>
        <taxon>campanulids</taxon>
        <taxon>Asterales</taxon>
        <taxon>Asteraceae</taxon>
        <taxon>Cichorioideae</taxon>
        <taxon>Cichorieae</taxon>
        <taxon>Cichoriinae</taxon>
        <taxon>Cichorium</taxon>
    </lineage>
</organism>